<dbReference type="EMBL" id="CP139781">
    <property type="protein sequence ID" value="WRQ89061.1"/>
    <property type="molecule type" value="Genomic_DNA"/>
</dbReference>
<dbReference type="Gene3D" id="1.25.40.10">
    <property type="entry name" value="Tetratricopeptide repeat domain"/>
    <property type="match status" value="1"/>
</dbReference>
<dbReference type="SUPFAM" id="SSF48452">
    <property type="entry name" value="TPR-like"/>
    <property type="match status" value="1"/>
</dbReference>
<dbReference type="Pfam" id="PF13584">
    <property type="entry name" value="BatD"/>
    <property type="match status" value="1"/>
</dbReference>
<name>A0ABZ1CBX1_9BACT</name>
<keyword evidence="1" id="KW-0472">Membrane</keyword>
<proteinExistence type="predicted"/>
<evidence type="ECO:0000313" key="3">
    <source>
        <dbReference type="Proteomes" id="UP000738431"/>
    </source>
</evidence>
<feature type="transmembrane region" description="Helical" evidence="1">
    <location>
        <begin position="589"/>
        <end position="611"/>
    </location>
</feature>
<sequence length="712" mass="75515">MLGSTTATIAAEANVSATLTAPQETFWTGELFPLTFRTLVPEAKFQSMVGSVEWRSDNMQVEDWSEPEKGRQRFGTNWMATQAVTTRGYVPSPGRITLEAATQKVNIQSADRSVGFQQGGVVIQVPVASAPLTLTINPLPQPAPEGFSGAVGQFELTSTATTDKVNVGEAVTWTLELRGTGNWPQIRRLPARPLAKNFEVVSPGERRSAIDGKAFDAVLSEELSLVPRRPGNFTLPPVAFVYFDPAAGEYRTLQTPAHPLQVIGTATAAEEGMPEHTGVAVPDLPPPLPLDPSSGATRGIHPVAVSKWWIPAVAALSLPVVLWLALAARRRKLTDPLRGQREARARAMAILSQLPATGAPVTVAIRRQLIAWQEATATTLGLGVHPACGVPMQRALAASTLGTPDEWQRVWAEADAVIYGGADILPADWASAATLLLSATATVEPPLSAIFLRRNLWPSAVSALLVALALGAGAPRLQAAEDAGTQAYLAGDFVAAETAWAAAAAEEPLAVAPHYNRALALAQLDRWSESAMESLVALCLDPGDPAVRWQLLLSLDRSGIDQTKILQLAHRPGWYRVATHFSVGGWSRVFAAACFVVGLALAGSLWLFYGGRRGAQAGWPLVPAGLALAVALVAVQAQASYGALGAEETAIVTLDTALRSVPTEANAAQKTVPLPAGTLATAGRTFLGWTQLAFPNGQTGWVRSEELTYVYR</sequence>
<gene>
    <name evidence="2" type="ORF">K1X11_006550</name>
</gene>
<dbReference type="PANTHER" id="PTHR40940">
    <property type="entry name" value="PROTEIN BATD-RELATED"/>
    <property type="match status" value="1"/>
</dbReference>
<keyword evidence="1" id="KW-1133">Transmembrane helix</keyword>
<dbReference type="InterPro" id="IPR011990">
    <property type="entry name" value="TPR-like_helical_dom_sf"/>
</dbReference>
<dbReference type="InterPro" id="IPR025738">
    <property type="entry name" value="BatD"/>
</dbReference>
<organism evidence="2 3">
    <name type="scientific">Actomonas aquatica</name>
    <dbReference type="NCBI Taxonomy" id="2866162"/>
    <lineage>
        <taxon>Bacteria</taxon>
        <taxon>Pseudomonadati</taxon>
        <taxon>Verrucomicrobiota</taxon>
        <taxon>Opitutia</taxon>
        <taxon>Opitutales</taxon>
        <taxon>Opitutaceae</taxon>
        <taxon>Actomonas</taxon>
    </lineage>
</organism>
<keyword evidence="1" id="KW-0812">Transmembrane</keyword>
<evidence type="ECO:0000313" key="2">
    <source>
        <dbReference type="EMBL" id="WRQ89061.1"/>
    </source>
</evidence>
<feature type="transmembrane region" description="Helical" evidence="1">
    <location>
        <begin position="617"/>
        <end position="635"/>
    </location>
</feature>
<dbReference type="Proteomes" id="UP000738431">
    <property type="component" value="Chromosome"/>
</dbReference>
<evidence type="ECO:0000256" key="1">
    <source>
        <dbReference type="SAM" id="Phobius"/>
    </source>
</evidence>
<accession>A0ABZ1CBX1</accession>
<feature type="transmembrane region" description="Helical" evidence="1">
    <location>
        <begin position="308"/>
        <end position="328"/>
    </location>
</feature>
<protein>
    <submittedName>
        <fullName evidence="2">BatD family protein</fullName>
    </submittedName>
</protein>
<dbReference type="PANTHER" id="PTHR40940:SF2">
    <property type="entry name" value="BATD"/>
    <property type="match status" value="1"/>
</dbReference>
<reference evidence="2 3" key="2">
    <citation type="submission" date="2023-12" db="EMBL/GenBank/DDBJ databases">
        <title>Description of an unclassified Opitutus bacterium of Verrucomicrobiota.</title>
        <authorList>
            <person name="Zhang D.-F."/>
        </authorList>
    </citation>
    <scope>NUCLEOTIDE SEQUENCE [LARGE SCALE GENOMIC DNA]</scope>
    <source>
        <strain evidence="2 3">WL0086</strain>
    </source>
</reference>
<keyword evidence="3" id="KW-1185">Reference proteome</keyword>
<reference evidence="2 3" key="1">
    <citation type="submission" date="2021-08" db="EMBL/GenBank/DDBJ databases">
        <authorList>
            <person name="Zhang D."/>
            <person name="Zhang A."/>
            <person name="Wang L."/>
        </authorList>
    </citation>
    <scope>NUCLEOTIDE SEQUENCE [LARGE SCALE GENOMIC DNA]</scope>
    <source>
        <strain evidence="2 3">WL0086</strain>
    </source>
</reference>
<dbReference type="RefSeq" id="WP_221030934.1">
    <property type="nucleotide sequence ID" value="NZ_CP139781.1"/>
</dbReference>